<proteinExistence type="predicted"/>
<dbReference type="EMBL" id="FOUY01000003">
    <property type="protein sequence ID" value="SFM80118.1"/>
    <property type="molecule type" value="Genomic_DNA"/>
</dbReference>
<evidence type="ECO:0000313" key="1">
    <source>
        <dbReference type="EMBL" id="SFM80118.1"/>
    </source>
</evidence>
<organism evidence="1 2">
    <name type="scientific">Pseudonocardia ammonioxydans</name>
    <dbReference type="NCBI Taxonomy" id="260086"/>
    <lineage>
        <taxon>Bacteria</taxon>
        <taxon>Bacillati</taxon>
        <taxon>Actinomycetota</taxon>
        <taxon>Actinomycetes</taxon>
        <taxon>Pseudonocardiales</taxon>
        <taxon>Pseudonocardiaceae</taxon>
        <taxon>Pseudonocardia</taxon>
    </lineage>
</organism>
<accession>A0A1I4TTQ0</accession>
<sequence>MTPDLLCEVCFHPIDRTREPLRCRTHGGVTPDGRAVRSYVHALPCEPPDTGEWDGARRGLSPAAVEHAAAQADHR</sequence>
<gene>
    <name evidence="1" type="ORF">SAMN05216207_10037</name>
</gene>
<dbReference type="AlphaFoldDB" id="A0A1I4TTQ0"/>
<dbReference type="RefSeq" id="WP_143105255.1">
    <property type="nucleotide sequence ID" value="NZ_FOUY01000003.1"/>
</dbReference>
<evidence type="ECO:0000313" key="2">
    <source>
        <dbReference type="Proteomes" id="UP000199614"/>
    </source>
</evidence>
<keyword evidence="2" id="KW-1185">Reference proteome</keyword>
<dbReference type="OrthoDB" id="3577421at2"/>
<name>A0A1I4TTQ0_PSUAM</name>
<dbReference type="Proteomes" id="UP000199614">
    <property type="component" value="Unassembled WGS sequence"/>
</dbReference>
<reference evidence="1 2" key="1">
    <citation type="submission" date="2016-10" db="EMBL/GenBank/DDBJ databases">
        <authorList>
            <person name="de Groot N.N."/>
        </authorList>
    </citation>
    <scope>NUCLEOTIDE SEQUENCE [LARGE SCALE GENOMIC DNA]</scope>
    <source>
        <strain evidence="1 2">CGMCC 4.1877</strain>
    </source>
</reference>
<protein>
    <submittedName>
        <fullName evidence="1">Uncharacterized protein</fullName>
    </submittedName>
</protein>
<dbReference type="STRING" id="260086.SAMN05216207_10037"/>